<feature type="compositionally biased region" description="Low complexity" evidence="1">
    <location>
        <begin position="40"/>
        <end position="54"/>
    </location>
</feature>
<name>A0ABU5DMK7_9BURK</name>
<proteinExistence type="predicted"/>
<keyword evidence="3" id="KW-1185">Reference proteome</keyword>
<dbReference type="EMBL" id="JAXCLA010000007">
    <property type="protein sequence ID" value="MDY0746971.1"/>
    <property type="molecule type" value="Genomic_DNA"/>
</dbReference>
<reference evidence="2 3" key="1">
    <citation type="submission" date="2023-11" db="EMBL/GenBank/DDBJ databases">
        <title>Paucibacter sp. nov., isolated from fresh soil in Korea.</title>
        <authorList>
            <person name="Le N.T.T."/>
        </authorList>
    </citation>
    <scope>NUCLEOTIDE SEQUENCE [LARGE SCALE GENOMIC DNA]</scope>
    <source>
        <strain evidence="2 3">R3-3</strain>
    </source>
</reference>
<organism evidence="2 3">
    <name type="scientific">Roseateles agri</name>
    <dbReference type="NCBI Taxonomy" id="3098619"/>
    <lineage>
        <taxon>Bacteria</taxon>
        <taxon>Pseudomonadati</taxon>
        <taxon>Pseudomonadota</taxon>
        <taxon>Betaproteobacteria</taxon>
        <taxon>Burkholderiales</taxon>
        <taxon>Sphaerotilaceae</taxon>
        <taxon>Roseateles</taxon>
    </lineage>
</organism>
<dbReference type="Proteomes" id="UP001285263">
    <property type="component" value="Unassembled WGS sequence"/>
</dbReference>
<evidence type="ECO:0000313" key="3">
    <source>
        <dbReference type="Proteomes" id="UP001285263"/>
    </source>
</evidence>
<accession>A0ABU5DMK7</accession>
<feature type="region of interest" description="Disordered" evidence="1">
    <location>
        <begin position="1"/>
        <end position="58"/>
    </location>
</feature>
<protein>
    <submittedName>
        <fullName evidence="2">Uncharacterized protein</fullName>
    </submittedName>
</protein>
<evidence type="ECO:0000256" key="1">
    <source>
        <dbReference type="SAM" id="MobiDB-lite"/>
    </source>
</evidence>
<gene>
    <name evidence="2" type="ORF">SNE35_20835</name>
</gene>
<sequence length="89" mass="9013">MNQTRSPAVRAAEKAKEPGSLQPEQRAIPQISVPLKTRNSPSPATPAASLPAGSVPGAVNDDAARCLAADSGKLKAACERGRPASAAAR</sequence>
<dbReference type="RefSeq" id="WP_320424941.1">
    <property type="nucleotide sequence ID" value="NZ_JAXCLA010000007.1"/>
</dbReference>
<comment type="caution">
    <text evidence="2">The sequence shown here is derived from an EMBL/GenBank/DDBJ whole genome shotgun (WGS) entry which is preliminary data.</text>
</comment>
<evidence type="ECO:0000313" key="2">
    <source>
        <dbReference type="EMBL" id="MDY0746971.1"/>
    </source>
</evidence>